<feature type="binding site" evidence="5">
    <location>
        <position position="191"/>
    </location>
    <ligand>
        <name>Fe cation</name>
        <dbReference type="ChEBI" id="CHEBI:24875"/>
        <note>catalytic</note>
    </ligand>
</feature>
<feature type="binding site" evidence="5">
    <location>
        <position position="117"/>
    </location>
    <ligand>
        <name>Fe cation</name>
        <dbReference type="ChEBI" id="CHEBI:24875"/>
        <note>catalytic</note>
    </ligand>
</feature>
<dbReference type="Pfam" id="PF03055">
    <property type="entry name" value="RPE65"/>
    <property type="match status" value="1"/>
</dbReference>
<dbReference type="PANTHER" id="PTHR10543:SF24">
    <property type="entry name" value="CAROTENOID ISOMEROOXYGENASE"/>
    <property type="match status" value="1"/>
</dbReference>
<dbReference type="GO" id="GO:0046872">
    <property type="term" value="F:metal ion binding"/>
    <property type="evidence" value="ECO:0007669"/>
    <property type="project" value="UniProtKB-KW"/>
</dbReference>
<keyword evidence="7" id="KW-1185">Reference proteome</keyword>
<evidence type="ECO:0000256" key="1">
    <source>
        <dbReference type="ARBA" id="ARBA00006787"/>
    </source>
</evidence>
<keyword evidence="2 5" id="KW-0479">Metal-binding</keyword>
<dbReference type="AlphaFoldDB" id="A0A0G2F329"/>
<comment type="cofactor">
    <cofactor evidence="5">
        <name>Fe(2+)</name>
        <dbReference type="ChEBI" id="CHEBI:29033"/>
    </cofactor>
    <text evidence="5">Binds 1 Fe(2+) ion per subunit.</text>
</comment>
<dbReference type="GO" id="GO:0016121">
    <property type="term" value="P:carotene catabolic process"/>
    <property type="evidence" value="ECO:0007669"/>
    <property type="project" value="TreeGrafter"/>
</dbReference>
<feature type="binding site" evidence="5">
    <location>
        <position position="67"/>
    </location>
    <ligand>
        <name>Fe cation</name>
        <dbReference type="ChEBI" id="CHEBI:24875"/>
        <note>catalytic</note>
    </ligand>
</feature>
<comment type="similarity">
    <text evidence="1">Belongs to the carotenoid oxygenase family.</text>
</comment>
<dbReference type="PANTHER" id="PTHR10543">
    <property type="entry name" value="BETA-CAROTENE DIOXYGENASE"/>
    <property type="match status" value="1"/>
</dbReference>
<sequence length="426" mass="47545">MSCNFPGISQTGEADREPVAQDVVRTLCNKVDANVLQMLDPETLEPIGLARQGILHPDLTGPLSSAHAMFDPVTGDAFNYNLAFEKGQGIYRIFTVSASTGSTYILATITSQIAYIHSMFLTEHYLVLCIWNSHFSLGGAGLLWKRNFVDALKPLDRSKKALWYVIDRTPIEHGGRGLIKTLESEPFFSFHTINAYEETKIMDDGTKQLDIIADLSAYENLDVLKRFYLENLMSDSPAARSFCDPSNVRCRPSIWRFRLPDINRNPKKPTSPSAADVLFKIEKRNSLELPTINPKTSTRKHRYAYGVYDTGKSSFVDGILKFDFETLTTRKWSVFGQTAGEPIFVPNPEAAEDDDEDNGVLLSVVLDGIGGKSYLLVLDAKNLEEIGRARMKGPVGFGFHGTHFPYVGGRKNRKEVMGEGKEDWIG</sequence>
<keyword evidence="4 5" id="KW-0408">Iron</keyword>
<proteinExistence type="inferred from homology"/>
<dbReference type="OrthoDB" id="407010at2759"/>
<reference evidence="6 7" key="1">
    <citation type="submission" date="2015-05" db="EMBL/GenBank/DDBJ databases">
        <title>Distinctive expansion of gene families associated with plant cell wall degradation and secondary metabolism in the genomes of grapevine trunk pathogens.</title>
        <authorList>
            <person name="Lawrence D.P."/>
            <person name="Travadon R."/>
            <person name="Rolshausen P.E."/>
            <person name="Baumgartner K."/>
        </authorList>
    </citation>
    <scope>NUCLEOTIDE SEQUENCE [LARGE SCALE GENOMIC DNA]</scope>
    <source>
        <strain evidence="6">UCRPC4</strain>
    </source>
</reference>
<evidence type="ECO:0000256" key="3">
    <source>
        <dbReference type="ARBA" id="ARBA00023002"/>
    </source>
</evidence>
<reference evidence="6 7" key="2">
    <citation type="submission" date="2015-05" db="EMBL/GenBank/DDBJ databases">
        <authorList>
            <person name="Morales-Cruz A."/>
            <person name="Amrine K.C."/>
            <person name="Cantu D."/>
        </authorList>
    </citation>
    <scope>NUCLEOTIDE SEQUENCE [LARGE SCALE GENOMIC DNA]</scope>
    <source>
        <strain evidence="6">UCRPC4</strain>
    </source>
</reference>
<feature type="binding site" evidence="5">
    <location>
        <position position="400"/>
    </location>
    <ligand>
        <name>Fe cation</name>
        <dbReference type="ChEBI" id="CHEBI:24875"/>
        <note>catalytic</note>
    </ligand>
</feature>
<keyword evidence="3" id="KW-0560">Oxidoreductase</keyword>
<keyword evidence="6" id="KW-0223">Dioxygenase</keyword>
<name>A0A0G2F329_PHACM</name>
<comment type="caution">
    <text evidence="6">The sequence shown here is derived from an EMBL/GenBank/DDBJ whole genome shotgun (WGS) entry which is preliminary data.</text>
</comment>
<protein>
    <submittedName>
        <fullName evidence="6">Putative carotenoid cleavage dioxygenase</fullName>
    </submittedName>
</protein>
<evidence type="ECO:0000256" key="2">
    <source>
        <dbReference type="ARBA" id="ARBA00022723"/>
    </source>
</evidence>
<dbReference type="GO" id="GO:0010436">
    <property type="term" value="F:carotenoid dioxygenase activity"/>
    <property type="evidence" value="ECO:0007669"/>
    <property type="project" value="TreeGrafter"/>
</dbReference>
<dbReference type="EMBL" id="LCWF01000010">
    <property type="protein sequence ID" value="KKY28681.1"/>
    <property type="molecule type" value="Genomic_DNA"/>
</dbReference>
<dbReference type="Proteomes" id="UP000053317">
    <property type="component" value="Unassembled WGS sequence"/>
</dbReference>
<organism evidence="6 7">
    <name type="scientific">Phaeomoniella chlamydospora</name>
    <name type="common">Phaeoacremonium chlamydosporum</name>
    <dbReference type="NCBI Taxonomy" id="158046"/>
    <lineage>
        <taxon>Eukaryota</taxon>
        <taxon>Fungi</taxon>
        <taxon>Dikarya</taxon>
        <taxon>Ascomycota</taxon>
        <taxon>Pezizomycotina</taxon>
        <taxon>Eurotiomycetes</taxon>
        <taxon>Chaetothyriomycetidae</taxon>
        <taxon>Phaeomoniellales</taxon>
        <taxon>Phaeomoniellaceae</taxon>
        <taxon>Phaeomoniella</taxon>
    </lineage>
</organism>
<accession>A0A0G2F329</accession>
<evidence type="ECO:0000256" key="4">
    <source>
        <dbReference type="ARBA" id="ARBA00023004"/>
    </source>
</evidence>
<dbReference type="InterPro" id="IPR004294">
    <property type="entry name" value="Carotenoid_Oase"/>
</dbReference>
<evidence type="ECO:0000313" key="6">
    <source>
        <dbReference type="EMBL" id="KKY28681.1"/>
    </source>
</evidence>
<evidence type="ECO:0000313" key="7">
    <source>
        <dbReference type="Proteomes" id="UP000053317"/>
    </source>
</evidence>
<evidence type="ECO:0000256" key="5">
    <source>
        <dbReference type="PIRSR" id="PIRSR604294-1"/>
    </source>
</evidence>
<gene>
    <name evidence="6" type="ORF">UCRPC4_g00490</name>
</gene>